<evidence type="ECO:0000256" key="5">
    <source>
        <dbReference type="ARBA" id="ARBA00022967"/>
    </source>
</evidence>
<dbReference type="PROSITE" id="PS00154">
    <property type="entry name" value="ATPASE_E1_E2"/>
    <property type="match status" value="1"/>
</dbReference>
<dbReference type="PANTHER" id="PTHR48085">
    <property type="entry name" value="CADMIUM/ZINC-TRANSPORTING ATPASE HMA2-RELATED"/>
    <property type="match status" value="1"/>
</dbReference>
<dbReference type="Gene3D" id="3.40.50.1000">
    <property type="entry name" value="HAD superfamily/HAD-like"/>
    <property type="match status" value="1"/>
</dbReference>
<keyword evidence="6 10" id="KW-1133">Transmembrane helix</keyword>
<organism evidence="13 14">
    <name type="scientific">Paraburkholderia silviterrae</name>
    <dbReference type="NCBI Taxonomy" id="2528715"/>
    <lineage>
        <taxon>Bacteria</taxon>
        <taxon>Pseudomonadati</taxon>
        <taxon>Pseudomonadota</taxon>
        <taxon>Betaproteobacteria</taxon>
        <taxon>Burkholderiales</taxon>
        <taxon>Burkholderiaceae</taxon>
        <taxon>Paraburkholderia</taxon>
    </lineage>
</organism>
<keyword evidence="3 10" id="KW-0812">Transmembrane</keyword>
<dbReference type="NCBIfam" id="TIGR01525">
    <property type="entry name" value="ATPase-IB_hvy"/>
    <property type="match status" value="1"/>
</dbReference>
<dbReference type="InterPro" id="IPR001757">
    <property type="entry name" value="P_typ_ATPase"/>
</dbReference>
<comment type="caution">
    <text evidence="13">The sequence shown here is derived from an EMBL/GenBank/DDBJ whole genome shotgun (WGS) entry which is preliminary data.</text>
</comment>
<comment type="catalytic activity">
    <reaction evidence="9">
        <text>Zn(2+)(in) + ATP + H2O = Zn(2+)(out) + ADP + phosphate + H(+)</text>
        <dbReference type="Rhea" id="RHEA:20621"/>
        <dbReference type="ChEBI" id="CHEBI:15377"/>
        <dbReference type="ChEBI" id="CHEBI:15378"/>
        <dbReference type="ChEBI" id="CHEBI:29105"/>
        <dbReference type="ChEBI" id="CHEBI:30616"/>
        <dbReference type="ChEBI" id="CHEBI:43474"/>
        <dbReference type="ChEBI" id="CHEBI:456216"/>
        <dbReference type="EC" id="7.2.2.12"/>
    </reaction>
</comment>
<dbReference type="Pfam" id="PF00702">
    <property type="entry name" value="Hydrolase"/>
    <property type="match status" value="1"/>
</dbReference>
<dbReference type="Gene3D" id="2.70.150.10">
    <property type="entry name" value="Calcium-transporting ATPase, cytoplasmic transduction domain A"/>
    <property type="match status" value="1"/>
</dbReference>
<dbReference type="InterPro" id="IPR023298">
    <property type="entry name" value="ATPase_P-typ_TM_dom_sf"/>
</dbReference>
<feature type="transmembrane region" description="Helical" evidence="10">
    <location>
        <begin position="89"/>
        <end position="112"/>
    </location>
</feature>
<dbReference type="Pfam" id="PF00122">
    <property type="entry name" value="E1-E2_ATPase"/>
    <property type="match status" value="1"/>
</dbReference>
<dbReference type="InterPro" id="IPR036412">
    <property type="entry name" value="HAD-like_sf"/>
</dbReference>
<protein>
    <recommendedName>
        <fullName evidence="8">P-type Zn(2+) transporter</fullName>
        <ecNumber evidence="8">7.2.2.12</ecNumber>
    </recommendedName>
</protein>
<keyword evidence="7 10" id="KW-0472">Membrane</keyword>
<dbReference type="AlphaFoldDB" id="A0A4R5M9Q8"/>
<keyword evidence="10" id="KW-0067">ATP-binding</keyword>
<evidence type="ECO:0000256" key="7">
    <source>
        <dbReference type="ARBA" id="ARBA00023136"/>
    </source>
</evidence>
<dbReference type="Proteomes" id="UP000295722">
    <property type="component" value="Unassembled WGS sequence"/>
</dbReference>
<dbReference type="NCBIfam" id="TIGR01494">
    <property type="entry name" value="ATPase_P-type"/>
    <property type="match status" value="2"/>
</dbReference>
<evidence type="ECO:0000256" key="10">
    <source>
        <dbReference type="RuleBase" id="RU362081"/>
    </source>
</evidence>
<name>A0A4R5M9Q8_9BURK</name>
<evidence type="ECO:0000256" key="1">
    <source>
        <dbReference type="ARBA" id="ARBA00004370"/>
    </source>
</evidence>
<feature type="compositionally biased region" description="Basic and acidic residues" evidence="11">
    <location>
        <begin position="25"/>
        <end position="38"/>
    </location>
</feature>
<evidence type="ECO:0000256" key="9">
    <source>
        <dbReference type="ARBA" id="ARBA00047308"/>
    </source>
</evidence>
<feature type="compositionally biased region" description="Low complexity" evidence="11">
    <location>
        <begin position="11"/>
        <end position="22"/>
    </location>
</feature>
<dbReference type="Gene3D" id="3.40.1110.10">
    <property type="entry name" value="Calcium-transporting ATPase, cytoplasmic domain N"/>
    <property type="match status" value="1"/>
</dbReference>
<dbReference type="GO" id="GO:0016887">
    <property type="term" value="F:ATP hydrolysis activity"/>
    <property type="evidence" value="ECO:0007669"/>
    <property type="project" value="InterPro"/>
</dbReference>
<dbReference type="InterPro" id="IPR008250">
    <property type="entry name" value="ATPase_P-typ_transduc_dom_A_sf"/>
</dbReference>
<keyword evidence="10" id="KW-1003">Cell membrane</keyword>
<dbReference type="SUPFAM" id="SSF56784">
    <property type="entry name" value="HAD-like"/>
    <property type="match status" value="1"/>
</dbReference>
<dbReference type="InterPro" id="IPR044492">
    <property type="entry name" value="P_typ_ATPase_HD_dom"/>
</dbReference>
<dbReference type="SUPFAM" id="SSF81665">
    <property type="entry name" value="Calcium ATPase, transmembrane domain M"/>
    <property type="match status" value="1"/>
</dbReference>
<feature type="domain" description="P-type ATPase A" evidence="12">
    <location>
        <begin position="174"/>
        <end position="273"/>
    </location>
</feature>
<sequence>MTTPYEPAGPHASARAVHAVHAGQRGHEGQHGHDGRDGHEVHALAMSAAERRAITRHTLLALVAGGLLLLSLAWSWLGPTSTRGGATLAQLLAAAASLVVAPPVFAGAWHSLKSPSLHGVTDRLIALAMLGAWAMGDMTTAALLPIVMTFGHALEERSVLGSQEAIRALGRLTSGNVRRVNGEGAIEEVPYDALCAGDLVDVLPGARIPADGVVRHGRSSIDNGPITGESLPQDAGEGASVYGGSINLDGALRVEITQVGEDSTLGKVVELMQRAEAAKPPITQALERYMDAYLALVLLIAAIVWFVSANASAMLAVIVASCPCALVLAAPSTAIAGIAAGARRGILFRNAAFLDKIAEIDTLVIDKTGTLTHGELRVTRVALQPGVDEAQARALAMRLALSSAHPVCRALVREGEQAAVACVDTAPAISDVTGGAVHTGAVHTGVVHMGAAPADAAHTDASRAGVPFADARELRGLGVRAQTDAGEAVLGRHDLLVQHVHELPQAPADFDGTCAGLALNGRLLAWFAFADTLRPEAREALDDLRALGIAREALVTGDREIVAQRLAREVGIETVIAQALPHDKLDYVLSEIAAGHHPLVVGDGLNDVLAIKAGSTSVAMGERGIDIAVASADVVLLADDLRRLPDCIRLGRHCRNVATANAAIGLAWTVAVIALAALGVIGAVASAILHNVGALIVIANAGRLLRRDADAAASSTSAAGAGCAQG</sequence>
<feature type="transmembrane region" description="Helical" evidence="10">
    <location>
        <begin position="658"/>
        <end position="681"/>
    </location>
</feature>
<dbReference type="InterPro" id="IPR023214">
    <property type="entry name" value="HAD_sf"/>
</dbReference>
<evidence type="ECO:0000256" key="2">
    <source>
        <dbReference type="ARBA" id="ARBA00006024"/>
    </source>
</evidence>
<dbReference type="SFLD" id="SFLDF00027">
    <property type="entry name" value="p-type_atpase"/>
    <property type="match status" value="1"/>
</dbReference>
<dbReference type="GO" id="GO:0005886">
    <property type="term" value="C:plasma membrane"/>
    <property type="evidence" value="ECO:0007669"/>
    <property type="project" value="UniProtKB-SubCell"/>
</dbReference>
<reference evidence="13 14" key="1">
    <citation type="submission" date="2019-03" db="EMBL/GenBank/DDBJ databases">
        <title>Paraburkholderia sp. 4M-K11, isolated from subtropical forest soil.</title>
        <authorList>
            <person name="Gao Z.-H."/>
            <person name="Qiu L.-H."/>
        </authorList>
    </citation>
    <scope>NUCLEOTIDE SEQUENCE [LARGE SCALE GENOMIC DNA]</scope>
    <source>
        <strain evidence="13 14">4M-K11</strain>
    </source>
</reference>
<dbReference type="GO" id="GO:0016463">
    <property type="term" value="F:P-type zinc transporter activity"/>
    <property type="evidence" value="ECO:0007669"/>
    <property type="project" value="UniProtKB-EC"/>
</dbReference>
<evidence type="ECO:0000256" key="11">
    <source>
        <dbReference type="SAM" id="MobiDB-lite"/>
    </source>
</evidence>
<dbReference type="InterPro" id="IPR051014">
    <property type="entry name" value="Cation_Transport_ATPase_IB"/>
</dbReference>
<evidence type="ECO:0000259" key="12">
    <source>
        <dbReference type="Pfam" id="PF00122"/>
    </source>
</evidence>
<evidence type="ECO:0000313" key="14">
    <source>
        <dbReference type="Proteomes" id="UP000295722"/>
    </source>
</evidence>
<comment type="subcellular location">
    <subcellularLocation>
        <location evidence="10">Cell membrane</location>
    </subcellularLocation>
    <subcellularLocation>
        <location evidence="1">Membrane</location>
    </subcellularLocation>
</comment>
<dbReference type="InterPro" id="IPR018303">
    <property type="entry name" value="ATPase_P-typ_P_site"/>
</dbReference>
<dbReference type="OrthoDB" id="8552908at2"/>
<dbReference type="RefSeq" id="WP_133195736.1">
    <property type="nucleotide sequence ID" value="NZ_JBHUCW010000009.1"/>
</dbReference>
<feature type="transmembrane region" description="Helical" evidence="10">
    <location>
        <begin position="59"/>
        <end position="77"/>
    </location>
</feature>
<evidence type="ECO:0000256" key="3">
    <source>
        <dbReference type="ARBA" id="ARBA00022692"/>
    </source>
</evidence>
<dbReference type="GO" id="GO:0046872">
    <property type="term" value="F:metal ion binding"/>
    <property type="evidence" value="ECO:0007669"/>
    <property type="project" value="UniProtKB-KW"/>
</dbReference>
<gene>
    <name evidence="13" type="ORF">EYW47_15715</name>
</gene>
<keyword evidence="5" id="KW-1278">Translocase</keyword>
<dbReference type="EMBL" id="SMRP01000006">
    <property type="protein sequence ID" value="TDG23366.1"/>
    <property type="molecule type" value="Genomic_DNA"/>
</dbReference>
<evidence type="ECO:0000256" key="8">
    <source>
        <dbReference type="ARBA" id="ARBA00039097"/>
    </source>
</evidence>
<feature type="region of interest" description="Disordered" evidence="11">
    <location>
        <begin position="1"/>
        <end position="38"/>
    </location>
</feature>
<keyword evidence="4 10" id="KW-0479">Metal-binding</keyword>
<dbReference type="SFLD" id="SFLDS00003">
    <property type="entry name" value="Haloacid_Dehalogenase"/>
    <property type="match status" value="1"/>
</dbReference>
<evidence type="ECO:0000256" key="4">
    <source>
        <dbReference type="ARBA" id="ARBA00022723"/>
    </source>
</evidence>
<feature type="transmembrane region" description="Helical" evidence="10">
    <location>
        <begin position="687"/>
        <end position="705"/>
    </location>
</feature>
<proteinExistence type="inferred from homology"/>
<evidence type="ECO:0000313" key="13">
    <source>
        <dbReference type="EMBL" id="TDG23366.1"/>
    </source>
</evidence>
<dbReference type="InterPro" id="IPR059000">
    <property type="entry name" value="ATPase_P-type_domA"/>
</dbReference>
<evidence type="ECO:0000256" key="6">
    <source>
        <dbReference type="ARBA" id="ARBA00022989"/>
    </source>
</evidence>
<dbReference type="GO" id="GO:0005524">
    <property type="term" value="F:ATP binding"/>
    <property type="evidence" value="ECO:0007669"/>
    <property type="project" value="UniProtKB-UniRule"/>
</dbReference>
<keyword evidence="10" id="KW-0547">Nucleotide-binding</keyword>
<keyword evidence="14" id="KW-1185">Reference proteome</keyword>
<dbReference type="SUPFAM" id="SSF81653">
    <property type="entry name" value="Calcium ATPase, transduction domain A"/>
    <property type="match status" value="1"/>
</dbReference>
<dbReference type="InterPro" id="IPR027256">
    <property type="entry name" value="P-typ_ATPase_IB"/>
</dbReference>
<dbReference type="InterPro" id="IPR023299">
    <property type="entry name" value="ATPase_P-typ_cyto_dom_N"/>
</dbReference>
<dbReference type="SFLD" id="SFLDG00002">
    <property type="entry name" value="C1.7:_P-type_atpase_like"/>
    <property type="match status" value="1"/>
</dbReference>
<dbReference type="PANTHER" id="PTHR48085:SF5">
    <property type="entry name" value="CADMIUM_ZINC-TRANSPORTING ATPASE HMA4-RELATED"/>
    <property type="match status" value="1"/>
</dbReference>
<accession>A0A4R5M9Q8</accession>
<dbReference type="EC" id="7.2.2.12" evidence="8"/>
<feature type="transmembrane region" description="Helical" evidence="10">
    <location>
        <begin position="289"/>
        <end position="307"/>
    </location>
</feature>
<dbReference type="PRINTS" id="PR00119">
    <property type="entry name" value="CATATPASE"/>
</dbReference>
<dbReference type="GO" id="GO:0015086">
    <property type="term" value="F:cadmium ion transmembrane transporter activity"/>
    <property type="evidence" value="ECO:0007669"/>
    <property type="project" value="TreeGrafter"/>
</dbReference>
<feature type="transmembrane region" description="Helical" evidence="10">
    <location>
        <begin position="124"/>
        <end position="147"/>
    </location>
</feature>
<feature type="transmembrane region" description="Helical" evidence="10">
    <location>
        <begin position="313"/>
        <end position="340"/>
    </location>
</feature>
<comment type="similarity">
    <text evidence="2 10">Belongs to the cation transport ATPase (P-type) (TC 3.A.3) family. Type IB subfamily.</text>
</comment>
<dbReference type="SUPFAM" id="SSF81660">
    <property type="entry name" value="Metal cation-transporting ATPase, ATP-binding domain N"/>
    <property type="match status" value="1"/>
</dbReference>